<dbReference type="EMBL" id="JAYLLH010000026">
    <property type="protein sequence ID" value="MEC3862693.1"/>
    <property type="molecule type" value="Genomic_DNA"/>
</dbReference>
<keyword evidence="2" id="KW-1185">Reference proteome</keyword>
<dbReference type="Proteomes" id="UP001348149">
    <property type="component" value="Unassembled WGS sequence"/>
</dbReference>
<name>A0ABU6HJS7_9RHOB</name>
<gene>
    <name evidence="1" type="ORF">VK792_15485</name>
</gene>
<evidence type="ECO:0000313" key="2">
    <source>
        <dbReference type="Proteomes" id="UP001348149"/>
    </source>
</evidence>
<comment type="caution">
    <text evidence="1">The sequence shown here is derived from an EMBL/GenBank/DDBJ whole genome shotgun (WGS) entry which is preliminary data.</text>
</comment>
<accession>A0ABU6HJS7</accession>
<reference evidence="1 2" key="1">
    <citation type="submission" date="2024-01" db="EMBL/GenBank/DDBJ databases">
        <title>Mesobacterium rodlantinim sp. nov., isolated from shallow sea hydrothermal systems off Kueishantao Island.</title>
        <authorList>
            <person name="Su Z."/>
            <person name="Tang K."/>
        </authorList>
    </citation>
    <scope>NUCLEOTIDE SEQUENCE [LARGE SCALE GENOMIC DNA]</scope>
    <source>
        <strain evidence="1 2">TK19101</strain>
    </source>
</reference>
<proteinExistence type="predicted"/>
<organism evidence="1 2">
    <name type="scientific">Mesobacterium hydrothermale</name>
    <dbReference type="NCBI Taxonomy" id="3111907"/>
    <lineage>
        <taxon>Bacteria</taxon>
        <taxon>Pseudomonadati</taxon>
        <taxon>Pseudomonadota</taxon>
        <taxon>Alphaproteobacteria</taxon>
        <taxon>Rhodobacterales</taxon>
        <taxon>Roseobacteraceae</taxon>
        <taxon>Mesobacterium</taxon>
    </lineage>
</organism>
<sequence>MSNIDMSRMVSAEDKARAATVATLEAEVAEQAAYLAATDWYVTRFAETGTAVPEEVRAARTVARDRVSEIRDQLRA</sequence>
<dbReference type="RefSeq" id="WP_326298657.1">
    <property type="nucleotide sequence ID" value="NZ_JAYLLH010000026.1"/>
</dbReference>
<protein>
    <submittedName>
        <fullName evidence="1">Uncharacterized protein</fullName>
    </submittedName>
</protein>
<evidence type="ECO:0000313" key="1">
    <source>
        <dbReference type="EMBL" id="MEC3862693.1"/>
    </source>
</evidence>